<proteinExistence type="predicted"/>
<reference evidence="2" key="2">
    <citation type="submission" date="2021-08" db="EMBL/GenBank/DDBJ databases">
        <authorList>
            <person name="Eriksson T."/>
        </authorList>
    </citation>
    <scope>NUCLEOTIDE SEQUENCE</scope>
    <source>
        <strain evidence="2">Stoneville</strain>
        <tissue evidence="2">Whole head</tissue>
    </source>
</reference>
<gene>
    <name evidence="2" type="ORF">GEV33_001786</name>
</gene>
<dbReference type="AlphaFoldDB" id="A0A8J6HLL9"/>
<evidence type="ECO:0008006" key="4">
    <source>
        <dbReference type="Google" id="ProtNLM"/>
    </source>
</evidence>
<feature type="chain" id="PRO_5035251036" description="Protein sleepless" evidence="1">
    <location>
        <begin position="24"/>
        <end position="195"/>
    </location>
</feature>
<feature type="signal peptide" evidence="1">
    <location>
        <begin position="1"/>
        <end position="23"/>
    </location>
</feature>
<protein>
    <recommendedName>
        <fullName evidence="4">Protein sleepless</fullName>
    </recommendedName>
</protein>
<evidence type="ECO:0000313" key="2">
    <source>
        <dbReference type="EMBL" id="KAH0821005.1"/>
    </source>
</evidence>
<dbReference type="Proteomes" id="UP000719412">
    <property type="component" value="Unassembled WGS sequence"/>
</dbReference>
<keyword evidence="1" id="KW-0732">Signal</keyword>
<accession>A0A8J6HLL9</accession>
<evidence type="ECO:0000313" key="3">
    <source>
        <dbReference type="Proteomes" id="UP000719412"/>
    </source>
</evidence>
<dbReference type="EMBL" id="JABDTM020009715">
    <property type="protein sequence ID" value="KAH0821005.1"/>
    <property type="molecule type" value="Genomic_DNA"/>
</dbReference>
<evidence type="ECO:0000256" key="1">
    <source>
        <dbReference type="SAM" id="SignalP"/>
    </source>
</evidence>
<keyword evidence="3" id="KW-1185">Reference proteome</keyword>
<reference evidence="2" key="1">
    <citation type="journal article" date="2020" name="J Insects Food Feed">
        <title>The yellow mealworm (Tenebrio molitor) genome: a resource for the emerging insects as food and feed industry.</title>
        <authorList>
            <person name="Eriksson T."/>
            <person name="Andere A."/>
            <person name="Kelstrup H."/>
            <person name="Emery V."/>
            <person name="Picard C."/>
        </authorList>
    </citation>
    <scope>NUCLEOTIDE SEQUENCE</scope>
    <source>
        <strain evidence="2">Stoneville</strain>
        <tissue evidence="2">Whole head</tissue>
    </source>
</reference>
<organism evidence="2 3">
    <name type="scientific">Tenebrio molitor</name>
    <name type="common">Yellow mealworm beetle</name>
    <dbReference type="NCBI Taxonomy" id="7067"/>
    <lineage>
        <taxon>Eukaryota</taxon>
        <taxon>Metazoa</taxon>
        <taxon>Ecdysozoa</taxon>
        <taxon>Arthropoda</taxon>
        <taxon>Hexapoda</taxon>
        <taxon>Insecta</taxon>
        <taxon>Pterygota</taxon>
        <taxon>Neoptera</taxon>
        <taxon>Endopterygota</taxon>
        <taxon>Coleoptera</taxon>
        <taxon>Polyphaga</taxon>
        <taxon>Cucujiformia</taxon>
        <taxon>Tenebrionidae</taxon>
        <taxon>Tenebrio</taxon>
    </lineage>
</organism>
<name>A0A8J6HLL9_TENMO</name>
<sequence>MKVSAVIVTLAICVAFCHRGVEASSSQCYYCLHTCDGTLQVETCPDSVNYVCISASAEGNGMDEAVKGCILSSDSSSRANCDLIEENGGDCFICDTDLCNSAGIYSVSVLLVSCLVFLLTKILDPLEEQTCPNSDLIDYRCFSVYAEGDGQVSELKGCMLANDTFAIEGCDALDNQSGDSCFICDTDLCNSSFLV</sequence>
<dbReference type="InterPro" id="IPR045860">
    <property type="entry name" value="Snake_toxin-like_sf"/>
</dbReference>
<comment type="caution">
    <text evidence="2">The sequence shown here is derived from an EMBL/GenBank/DDBJ whole genome shotgun (WGS) entry which is preliminary data.</text>
</comment>
<dbReference type="SUPFAM" id="SSF57302">
    <property type="entry name" value="Snake toxin-like"/>
    <property type="match status" value="1"/>
</dbReference>